<protein>
    <submittedName>
        <fullName evidence="2">Type II secretion system pseudopilin TklG</fullName>
    </submittedName>
</protein>
<dbReference type="OrthoDB" id="5608857at2"/>
<keyword evidence="1" id="KW-0812">Transmembrane</keyword>
<dbReference type="EMBL" id="CP000142">
    <property type="protein sequence ID" value="ABA87390.1"/>
    <property type="molecule type" value="Genomic_DNA"/>
</dbReference>
<accession>Q3A8A2</accession>
<sequence>MCRIFQNQRGVALMAVLIMVVIMGLGAGIVGTTWKTKVQRSKEQELLWRGNQYRKAIASYYRVTRATYPPNLEVLERDPRFLQRVRHIRRFFKDPITGTDFVLIRDASGTITGVRSSSNLEPFKKDGFPHEYAHFANCKRYSEWEFVYKPENRNTAVPSTTETPLQESLP</sequence>
<keyword evidence="1" id="KW-0472">Membrane</keyword>
<feature type="transmembrane region" description="Helical" evidence="1">
    <location>
        <begin position="12"/>
        <end position="34"/>
    </location>
</feature>
<reference evidence="2 3" key="2">
    <citation type="journal article" date="2012" name="BMC Genomics">
        <title>The genome of Pelobacter carbinolicus reveals surprising metabolic capabilities and physiological features.</title>
        <authorList>
            <person name="Aklujkar M."/>
            <person name="Haveman S.A."/>
            <person name="Didonato R.Jr."/>
            <person name="Chertkov O."/>
            <person name="Han C.S."/>
            <person name="Land M.L."/>
            <person name="Brown P."/>
            <person name="Lovley D.R."/>
        </authorList>
    </citation>
    <scope>NUCLEOTIDE SEQUENCE [LARGE SCALE GENOMIC DNA]</scope>
    <source>
        <strain evidence="3">DSM 2380 / NBRC 103641 / GraBd1</strain>
    </source>
</reference>
<dbReference type="KEGG" id="pca:Pcar_0128"/>
<keyword evidence="3" id="KW-1185">Reference proteome</keyword>
<evidence type="ECO:0000256" key="1">
    <source>
        <dbReference type="SAM" id="Phobius"/>
    </source>
</evidence>
<gene>
    <name evidence="2" type="primary">tklG-2</name>
    <name evidence="2" type="ordered locus">Pcar_0128</name>
</gene>
<dbReference type="RefSeq" id="WP_011339780.1">
    <property type="nucleotide sequence ID" value="NC_007498.2"/>
</dbReference>
<dbReference type="STRING" id="338963.Pcar_0128"/>
<reference evidence="3" key="1">
    <citation type="submission" date="2005-10" db="EMBL/GenBank/DDBJ databases">
        <title>Complete sequence of Pelobacter carbinolicus DSM 2380.</title>
        <authorList>
            <person name="Copeland A."/>
            <person name="Lucas S."/>
            <person name="Lapidus A."/>
            <person name="Barry K."/>
            <person name="Detter J.C."/>
            <person name="Glavina T."/>
            <person name="Hammon N."/>
            <person name="Israni S."/>
            <person name="Pitluck S."/>
            <person name="Chertkov O."/>
            <person name="Schmutz J."/>
            <person name="Larimer F."/>
            <person name="Land M."/>
            <person name="Kyrpides N."/>
            <person name="Ivanova N."/>
            <person name="Richardson P."/>
        </authorList>
    </citation>
    <scope>NUCLEOTIDE SEQUENCE [LARGE SCALE GENOMIC DNA]</scope>
    <source>
        <strain evidence="3">DSM 2380 / NBRC 103641 / GraBd1</strain>
    </source>
</reference>
<dbReference type="eggNOG" id="COG2165">
    <property type="taxonomic scope" value="Bacteria"/>
</dbReference>
<name>Q3A8A2_SYNC1</name>
<keyword evidence="1" id="KW-1133">Transmembrane helix</keyword>
<dbReference type="Proteomes" id="UP000002534">
    <property type="component" value="Chromosome"/>
</dbReference>
<dbReference type="HOGENOM" id="CLU_088953_1_0_7"/>
<dbReference type="AlphaFoldDB" id="Q3A8A2"/>
<proteinExistence type="predicted"/>
<organism evidence="2 3">
    <name type="scientific">Syntrophotalea carbinolica (strain DSM 2380 / NBRC 103641 / GraBd1)</name>
    <name type="common">Pelobacter carbinolicus</name>
    <dbReference type="NCBI Taxonomy" id="338963"/>
    <lineage>
        <taxon>Bacteria</taxon>
        <taxon>Pseudomonadati</taxon>
        <taxon>Thermodesulfobacteriota</taxon>
        <taxon>Desulfuromonadia</taxon>
        <taxon>Desulfuromonadales</taxon>
        <taxon>Syntrophotaleaceae</taxon>
        <taxon>Syntrophotalea</taxon>
    </lineage>
</organism>
<evidence type="ECO:0000313" key="2">
    <source>
        <dbReference type="EMBL" id="ABA87390.1"/>
    </source>
</evidence>
<evidence type="ECO:0000313" key="3">
    <source>
        <dbReference type="Proteomes" id="UP000002534"/>
    </source>
</evidence>